<reference evidence="2" key="1">
    <citation type="submission" date="2025-08" db="UniProtKB">
        <authorList>
            <consortium name="RefSeq"/>
        </authorList>
    </citation>
    <scope>IDENTIFICATION</scope>
    <source>
        <tissue evidence="2">Leukocyte</tissue>
    </source>
</reference>
<protein>
    <submittedName>
        <fullName evidence="2">Spermatogenesis-associated protein 3</fullName>
    </submittedName>
</protein>
<feature type="compositionally biased region" description="Basic residues" evidence="1">
    <location>
        <begin position="1"/>
        <end position="15"/>
    </location>
</feature>
<dbReference type="OrthoDB" id="9023213at2759"/>
<proteinExistence type="predicted"/>
<accession>A0A8B7TIY0</accession>
<feature type="region of interest" description="Disordered" evidence="1">
    <location>
        <begin position="158"/>
        <end position="194"/>
    </location>
</feature>
<evidence type="ECO:0000256" key="1">
    <source>
        <dbReference type="SAM" id="MobiDB-lite"/>
    </source>
</evidence>
<dbReference type="RefSeq" id="XP_020006901.1">
    <property type="nucleotide sequence ID" value="XM_020151312.1"/>
</dbReference>
<dbReference type="PANTHER" id="PTHR22234:SF0">
    <property type="entry name" value="SPERMATOGENESIS-ASSOCIATED PROTEIN 3"/>
    <property type="match status" value="1"/>
</dbReference>
<dbReference type="Pfam" id="PF15662">
    <property type="entry name" value="SPATA3"/>
    <property type="match status" value="1"/>
</dbReference>
<feature type="compositionally biased region" description="Low complexity" evidence="1">
    <location>
        <begin position="19"/>
        <end position="38"/>
    </location>
</feature>
<name>A0A8B7TIY0_CASCN</name>
<feature type="compositionally biased region" description="Polar residues" evidence="1">
    <location>
        <begin position="39"/>
        <end position="64"/>
    </location>
</feature>
<dbReference type="AlphaFoldDB" id="A0A8B7TIY0"/>
<feature type="region of interest" description="Disordered" evidence="1">
    <location>
        <begin position="1"/>
        <end position="70"/>
    </location>
</feature>
<organism evidence="2">
    <name type="scientific">Castor canadensis</name>
    <name type="common">American beaver</name>
    <dbReference type="NCBI Taxonomy" id="51338"/>
    <lineage>
        <taxon>Eukaryota</taxon>
        <taxon>Metazoa</taxon>
        <taxon>Chordata</taxon>
        <taxon>Craniata</taxon>
        <taxon>Vertebrata</taxon>
        <taxon>Euteleostomi</taxon>
        <taxon>Mammalia</taxon>
        <taxon>Eutheria</taxon>
        <taxon>Euarchontoglires</taxon>
        <taxon>Glires</taxon>
        <taxon>Rodentia</taxon>
        <taxon>Castorimorpha</taxon>
        <taxon>Castoridae</taxon>
        <taxon>Castor</taxon>
    </lineage>
</organism>
<evidence type="ECO:0000313" key="2">
    <source>
        <dbReference type="RefSeq" id="XP_020006901.1"/>
    </source>
</evidence>
<gene>
    <name evidence="2" type="primary">Spata3</name>
</gene>
<dbReference type="CTD" id="130560"/>
<sequence length="194" mass="21157">MKKVKKKKSTPRRRRDSTSPQASSDSMQQPSSDSAQQPGSKATQIQSCLESTPRQQPCPRSTPQQPIPRALPLSETYYSSRSLLPSKADPSTTPPLRKTGPLIHMSPLSCSCVTCATCPGSSTCWRRLGLCHSRIFDVLLPRNCPAMTGRGLPGLLTFYRKPSRKPSTTSNSRAPDPQDCCCGPRSSGSCLLHR</sequence>
<dbReference type="PANTHER" id="PTHR22234">
    <property type="entry name" value="TESTIS SPERMATOCYTE APOPTOSIS-RELATED GENE 1 PROTEIN"/>
    <property type="match status" value="1"/>
</dbReference>
<dbReference type="KEGG" id="ccan:109674317"/>
<dbReference type="InterPro" id="IPR026717">
    <property type="entry name" value="SPATA3"/>
</dbReference>